<keyword evidence="2" id="KW-1185">Reference proteome</keyword>
<dbReference type="Proteomes" id="UP001152798">
    <property type="component" value="Chromosome 3"/>
</dbReference>
<organism evidence="1 2">
    <name type="scientific">Nezara viridula</name>
    <name type="common">Southern green stink bug</name>
    <name type="synonym">Cimex viridulus</name>
    <dbReference type="NCBI Taxonomy" id="85310"/>
    <lineage>
        <taxon>Eukaryota</taxon>
        <taxon>Metazoa</taxon>
        <taxon>Ecdysozoa</taxon>
        <taxon>Arthropoda</taxon>
        <taxon>Hexapoda</taxon>
        <taxon>Insecta</taxon>
        <taxon>Pterygota</taxon>
        <taxon>Neoptera</taxon>
        <taxon>Paraneoptera</taxon>
        <taxon>Hemiptera</taxon>
        <taxon>Heteroptera</taxon>
        <taxon>Panheteroptera</taxon>
        <taxon>Pentatomomorpha</taxon>
        <taxon>Pentatomoidea</taxon>
        <taxon>Pentatomidae</taxon>
        <taxon>Pentatominae</taxon>
        <taxon>Nezara</taxon>
    </lineage>
</organism>
<accession>A0A9P0H517</accession>
<protein>
    <submittedName>
        <fullName evidence="1">Uncharacterized protein</fullName>
    </submittedName>
</protein>
<sequence>MALASVRCEVWLSDLSVGGTRGPAIMAVTDLHKFYSELAVWAQQVANATVGRLATCQGMHAARQIPLQISAAASS</sequence>
<gene>
    <name evidence="1" type="ORF">NEZAVI_LOCUS5805</name>
</gene>
<proteinExistence type="predicted"/>
<evidence type="ECO:0000313" key="1">
    <source>
        <dbReference type="EMBL" id="CAH1395553.1"/>
    </source>
</evidence>
<dbReference type="AlphaFoldDB" id="A0A9P0H517"/>
<dbReference type="EMBL" id="OV725079">
    <property type="protein sequence ID" value="CAH1395553.1"/>
    <property type="molecule type" value="Genomic_DNA"/>
</dbReference>
<evidence type="ECO:0000313" key="2">
    <source>
        <dbReference type="Proteomes" id="UP001152798"/>
    </source>
</evidence>
<reference evidence="1" key="1">
    <citation type="submission" date="2022-01" db="EMBL/GenBank/DDBJ databases">
        <authorList>
            <person name="King R."/>
        </authorList>
    </citation>
    <scope>NUCLEOTIDE SEQUENCE</scope>
</reference>
<name>A0A9P0H517_NEZVI</name>